<dbReference type="Gene3D" id="3.40.190.10">
    <property type="entry name" value="Periplasmic binding protein-like II"/>
    <property type="match status" value="2"/>
</dbReference>
<evidence type="ECO:0000256" key="2">
    <source>
        <dbReference type="ARBA" id="ARBA00023015"/>
    </source>
</evidence>
<dbReference type="SUPFAM" id="SSF53850">
    <property type="entry name" value="Periplasmic binding protein-like II"/>
    <property type="match status" value="1"/>
</dbReference>
<dbReference type="Pfam" id="PF00126">
    <property type="entry name" value="HTH_1"/>
    <property type="match status" value="1"/>
</dbReference>
<protein>
    <submittedName>
        <fullName evidence="6">LysR family transcriptional regulator</fullName>
    </submittedName>
</protein>
<dbReference type="Gene3D" id="1.10.10.10">
    <property type="entry name" value="Winged helix-like DNA-binding domain superfamily/Winged helix DNA-binding domain"/>
    <property type="match status" value="1"/>
</dbReference>
<evidence type="ECO:0000256" key="4">
    <source>
        <dbReference type="ARBA" id="ARBA00023163"/>
    </source>
</evidence>
<accession>A0ABV0IH05</accession>
<keyword evidence="3" id="KW-0238">DNA-binding</keyword>
<dbReference type="InterPro" id="IPR036388">
    <property type="entry name" value="WH-like_DNA-bd_sf"/>
</dbReference>
<comment type="caution">
    <text evidence="6">The sequence shown here is derived from an EMBL/GenBank/DDBJ whole genome shotgun (WGS) entry which is preliminary data.</text>
</comment>
<evidence type="ECO:0000313" key="6">
    <source>
        <dbReference type="EMBL" id="MEO9247442.1"/>
    </source>
</evidence>
<keyword evidence="4" id="KW-0804">Transcription</keyword>
<dbReference type="InterPro" id="IPR005119">
    <property type="entry name" value="LysR_subst-bd"/>
</dbReference>
<gene>
    <name evidence="6" type="ORF">ABDK96_07090</name>
</gene>
<evidence type="ECO:0000256" key="3">
    <source>
        <dbReference type="ARBA" id="ARBA00023125"/>
    </source>
</evidence>
<evidence type="ECO:0000313" key="7">
    <source>
        <dbReference type="Proteomes" id="UP001484097"/>
    </source>
</evidence>
<evidence type="ECO:0000256" key="1">
    <source>
        <dbReference type="ARBA" id="ARBA00009437"/>
    </source>
</evidence>
<name>A0ABV0IH05_9MICC</name>
<evidence type="ECO:0000259" key="5">
    <source>
        <dbReference type="PROSITE" id="PS50931"/>
    </source>
</evidence>
<dbReference type="EMBL" id="JBDXMX010000002">
    <property type="protein sequence ID" value="MEO9247442.1"/>
    <property type="molecule type" value="Genomic_DNA"/>
</dbReference>
<comment type="similarity">
    <text evidence="1">Belongs to the LysR transcriptional regulatory family.</text>
</comment>
<dbReference type="PRINTS" id="PR00039">
    <property type="entry name" value="HTHLYSR"/>
</dbReference>
<feature type="domain" description="HTH lysR-type" evidence="5">
    <location>
        <begin position="12"/>
        <end position="69"/>
    </location>
</feature>
<dbReference type="PROSITE" id="PS50931">
    <property type="entry name" value="HTH_LYSR"/>
    <property type="match status" value="1"/>
</dbReference>
<dbReference type="SUPFAM" id="SSF46785">
    <property type="entry name" value="Winged helix' DNA-binding domain"/>
    <property type="match status" value="1"/>
</dbReference>
<organism evidence="6 7">
    <name type="scientific">Citricoccus nitrophenolicus</name>
    <dbReference type="NCBI Taxonomy" id="863575"/>
    <lineage>
        <taxon>Bacteria</taxon>
        <taxon>Bacillati</taxon>
        <taxon>Actinomycetota</taxon>
        <taxon>Actinomycetes</taxon>
        <taxon>Micrococcales</taxon>
        <taxon>Micrococcaceae</taxon>
        <taxon>Citricoccus</taxon>
    </lineage>
</organism>
<sequence length="325" mass="35046">MLIFIMPTGHSMDLNLVRTFVAVHETRNLTLAAARLYVSQPAVSQALAKLRRALGDPLFERTGRTMEPTPLARSVYPGFRDSLVAIDRALDAVHTFDPRTSDHRFRVAMSELGEIGYFPALFSAVRTEAPGVSVDVVPLDLDRLPGWLGRGTVDLAVTSLPLTGSFEHEVLKSEGYVALMGHGHPLARHDVGLSGYLQAHYAVVSGDSGRPTLEAALRRLGAAITPAVTVNHFASLPPLLATRDDLIATVPVSIATGWAASWPLTLRELPFELVGAEVSLLRRTTAQHAAALDWFHRTVLRALRGEPGEFSAIGAPPPPGTVPRS</sequence>
<dbReference type="InterPro" id="IPR036390">
    <property type="entry name" value="WH_DNA-bd_sf"/>
</dbReference>
<keyword evidence="7" id="KW-1185">Reference proteome</keyword>
<reference evidence="6 7" key="1">
    <citation type="submission" date="2024-05" db="EMBL/GenBank/DDBJ databases">
        <authorList>
            <person name="Yi C."/>
        </authorList>
    </citation>
    <scope>NUCLEOTIDE SEQUENCE [LARGE SCALE GENOMIC DNA]</scope>
    <source>
        <strain evidence="6 7">XS13</strain>
    </source>
</reference>
<dbReference type="Pfam" id="PF03466">
    <property type="entry name" value="LysR_substrate"/>
    <property type="match status" value="1"/>
</dbReference>
<dbReference type="InterPro" id="IPR050389">
    <property type="entry name" value="LysR-type_TF"/>
</dbReference>
<dbReference type="PANTHER" id="PTHR30118">
    <property type="entry name" value="HTH-TYPE TRANSCRIPTIONAL REGULATOR LEUO-RELATED"/>
    <property type="match status" value="1"/>
</dbReference>
<dbReference type="RefSeq" id="WP_347920021.1">
    <property type="nucleotide sequence ID" value="NZ_JBDXMX010000002.1"/>
</dbReference>
<keyword evidence="2" id="KW-0805">Transcription regulation</keyword>
<dbReference type="Proteomes" id="UP001484097">
    <property type="component" value="Unassembled WGS sequence"/>
</dbReference>
<dbReference type="InterPro" id="IPR000847">
    <property type="entry name" value="LysR_HTH_N"/>
</dbReference>
<proteinExistence type="inferred from homology"/>
<dbReference type="PANTHER" id="PTHR30118:SF15">
    <property type="entry name" value="TRANSCRIPTIONAL REGULATORY PROTEIN"/>
    <property type="match status" value="1"/>
</dbReference>